<evidence type="ECO:0000313" key="1">
    <source>
        <dbReference type="EMBL" id="KAI9919451.1"/>
    </source>
</evidence>
<name>A0ACC0WMB6_9STRA</name>
<accession>A0ACC0WMB6</accession>
<organism evidence="1 2">
    <name type="scientific">Peronosclerospora sorghi</name>
    <dbReference type="NCBI Taxonomy" id="230839"/>
    <lineage>
        <taxon>Eukaryota</taxon>
        <taxon>Sar</taxon>
        <taxon>Stramenopiles</taxon>
        <taxon>Oomycota</taxon>
        <taxon>Peronosporomycetes</taxon>
        <taxon>Peronosporales</taxon>
        <taxon>Peronosporaceae</taxon>
        <taxon>Peronosclerospora</taxon>
    </lineage>
</organism>
<dbReference type="EMBL" id="CM047590">
    <property type="protein sequence ID" value="KAI9919451.1"/>
    <property type="molecule type" value="Genomic_DNA"/>
</dbReference>
<comment type="caution">
    <text evidence="1">The sequence shown here is derived from an EMBL/GenBank/DDBJ whole genome shotgun (WGS) entry which is preliminary data.</text>
</comment>
<gene>
    <name evidence="1" type="ORF">PsorP6_017434</name>
</gene>
<reference evidence="1 2" key="1">
    <citation type="journal article" date="2022" name="bioRxiv">
        <title>The genome of the oomycete Peronosclerospora sorghi, a cosmopolitan pathogen of maize and sorghum, is inflated with dispersed pseudogenes.</title>
        <authorList>
            <person name="Fletcher K."/>
            <person name="Martin F."/>
            <person name="Isakeit T."/>
            <person name="Cavanaugh K."/>
            <person name="Magill C."/>
            <person name="Michelmore R."/>
        </authorList>
    </citation>
    <scope>NUCLEOTIDE SEQUENCE [LARGE SCALE GENOMIC DNA]</scope>
    <source>
        <strain evidence="1">P6</strain>
    </source>
</reference>
<evidence type="ECO:0000313" key="2">
    <source>
        <dbReference type="Proteomes" id="UP001163321"/>
    </source>
</evidence>
<protein>
    <submittedName>
        <fullName evidence="1">Uncharacterized protein</fullName>
    </submittedName>
</protein>
<proteinExistence type="predicted"/>
<dbReference type="Proteomes" id="UP001163321">
    <property type="component" value="Chromosome 11"/>
</dbReference>
<sequence length="110" mass="12743">MEMDENALKEFYRVWNEVEQCNDTRGEKVNHVKRELEHVFSGIGPVKKIDVIKAKKEAQIIHPLRGPGRRVDEKESALQVAQSQVEAFQMELEVQRDVAVKKQQQDDTTI</sequence>
<keyword evidence="2" id="KW-1185">Reference proteome</keyword>